<dbReference type="HOGENOM" id="CLU_075826_0_2_0"/>
<dbReference type="InParanoid" id="D4H762"/>
<dbReference type="PANTHER" id="PTHR43542">
    <property type="entry name" value="METHYLTRANSFERASE"/>
    <property type="match status" value="1"/>
</dbReference>
<keyword evidence="4" id="KW-1185">Reference proteome</keyword>
<dbReference type="FunCoup" id="D4H762">
    <property type="interactions" value="342"/>
</dbReference>
<name>D4H762_DENA2</name>
<dbReference type="PROSITE" id="PS00092">
    <property type="entry name" value="N6_MTASE"/>
    <property type="match status" value="1"/>
</dbReference>
<dbReference type="CDD" id="cd02440">
    <property type="entry name" value="AdoMet_MTases"/>
    <property type="match status" value="1"/>
</dbReference>
<dbReference type="PIRSF" id="PIRSF004553">
    <property type="entry name" value="CHP00095"/>
    <property type="match status" value="1"/>
</dbReference>
<dbReference type="STRING" id="522772.Dacet_3016"/>
<keyword evidence="2 3" id="KW-0808">Transferase</keyword>
<accession>D4H762</accession>
<evidence type="ECO:0000256" key="2">
    <source>
        <dbReference type="ARBA" id="ARBA00022679"/>
    </source>
</evidence>
<dbReference type="Gene3D" id="3.40.50.150">
    <property type="entry name" value="Vaccinia Virus protein VP39"/>
    <property type="match status" value="1"/>
</dbReference>
<dbReference type="RefSeq" id="WP_013012251.1">
    <property type="nucleotide sequence ID" value="NC_013943.1"/>
</dbReference>
<protein>
    <submittedName>
        <fullName evidence="3">Methyltransferase</fullName>
    </submittedName>
</protein>
<sequence>MKIISGSFKNRQLVTPKDSSIRPTTDKAKNAIFSSLFDKVHGAKVLDLFCGTGAFGLEALSRGASHCTFIDIHTDLIKKNCQIADNGTYTVIKGRAEALVEKLRGEFDIIFIDPPYGDIEPLELIKKIKDNEILANEGILIYEESVRTPFSYPEEFELRSEKRYGDTKIYYLSVM</sequence>
<dbReference type="InterPro" id="IPR004398">
    <property type="entry name" value="RNA_MeTrfase_RsmD"/>
</dbReference>
<dbReference type="EMBL" id="CP001968">
    <property type="protein sequence ID" value="ADD69766.1"/>
    <property type="molecule type" value="Genomic_DNA"/>
</dbReference>
<dbReference type="PaxDb" id="522772-Dacet_3016"/>
<evidence type="ECO:0000313" key="3">
    <source>
        <dbReference type="EMBL" id="ADD69766.1"/>
    </source>
</evidence>
<keyword evidence="1 3" id="KW-0489">Methyltransferase</keyword>
<organism evidence="3 4">
    <name type="scientific">Denitrovibrio acetiphilus (strain DSM 12809 / NBRC 114555 / N2460)</name>
    <dbReference type="NCBI Taxonomy" id="522772"/>
    <lineage>
        <taxon>Bacteria</taxon>
        <taxon>Pseudomonadati</taxon>
        <taxon>Deferribacterota</taxon>
        <taxon>Deferribacteres</taxon>
        <taxon>Deferribacterales</taxon>
        <taxon>Geovibrionaceae</taxon>
        <taxon>Denitrovibrio</taxon>
    </lineage>
</organism>
<dbReference type="InterPro" id="IPR029063">
    <property type="entry name" value="SAM-dependent_MTases_sf"/>
</dbReference>
<dbReference type="Proteomes" id="UP000002012">
    <property type="component" value="Chromosome"/>
</dbReference>
<evidence type="ECO:0000313" key="4">
    <source>
        <dbReference type="Proteomes" id="UP000002012"/>
    </source>
</evidence>
<dbReference type="GO" id="GO:0008168">
    <property type="term" value="F:methyltransferase activity"/>
    <property type="evidence" value="ECO:0007669"/>
    <property type="project" value="UniProtKB-KW"/>
</dbReference>
<reference evidence="3 4" key="1">
    <citation type="journal article" date="2010" name="Stand. Genomic Sci.">
        <title>Complete genome sequence of Denitrovibrio acetiphilus type strain (N2460).</title>
        <authorList>
            <person name="Kiss H."/>
            <person name="Lang E."/>
            <person name="Lapidus A."/>
            <person name="Copeland A."/>
            <person name="Nolan M."/>
            <person name="Glavina Del Rio T."/>
            <person name="Chen F."/>
            <person name="Lucas S."/>
            <person name="Tice H."/>
            <person name="Cheng J.F."/>
            <person name="Han C."/>
            <person name="Goodwin L."/>
            <person name="Pitluck S."/>
            <person name="Liolios K."/>
            <person name="Pati A."/>
            <person name="Ivanova N."/>
            <person name="Mavromatis K."/>
            <person name="Chen A."/>
            <person name="Palaniappan K."/>
            <person name="Land M."/>
            <person name="Hauser L."/>
            <person name="Chang Y.J."/>
            <person name="Jeffries C.D."/>
            <person name="Detter J.C."/>
            <person name="Brettin T."/>
            <person name="Spring S."/>
            <person name="Rohde M."/>
            <person name="Goker M."/>
            <person name="Woyke T."/>
            <person name="Bristow J."/>
            <person name="Eisen J.A."/>
            <person name="Markowitz V."/>
            <person name="Hugenholtz P."/>
            <person name="Kyrpides N.C."/>
            <person name="Klenk H.P."/>
        </authorList>
    </citation>
    <scope>NUCLEOTIDE SEQUENCE [LARGE SCALE GENOMIC DNA]</scope>
    <source>
        <strain evidence="4">DSM 12809 / NBRC 114555 / N2460</strain>
    </source>
</reference>
<dbReference type="NCBIfam" id="TIGR00095">
    <property type="entry name" value="16S rRNA (guanine(966)-N(2))-methyltransferase RsmD"/>
    <property type="match status" value="1"/>
</dbReference>
<dbReference type="Pfam" id="PF03602">
    <property type="entry name" value="Cons_hypoth95"/>
    <property type="match status" value="1"/>
</dbReference>
<dbReference type="InterPro" id="IPR002052">
    <property type="entry name" value="DNA_methylase_N6_adenine_CS"/>
</dbReference>
<dbReference type="PANTHER" id="PTHR43542:SF1">
    <property type="entry name" value="METHYLTRANSFERASE"/>
    <property type="match status" value="1"/>
</dbReference>
<dbReference type="SUPFAM" id="SSF53335">
    <property type="entry name" value="S-adenosyl-L-methionine-dependent methyltransferases"/>
    <property type="match status" value="1"/>
</dbReference>
<proteinExistence type="predicted"/>
<dbReference type="eggNOG" id="COG0742">
    <property type="taxonomic scope" value="Bacteria"/>
</dbReference>
<dbReference type="KEGG" id="dap:Dacet_3016"/>
<dbReference type="GO" id="GO:0031167">
    <property type="term" value="P:rRNA methylation"/>
    <property type="evidence" value="ECO:0007669"/>
    <property type="project" value="InterPro"/>
</dbReference>
<evidence type="ECO:0000256" key="1">
    <source>
        <dbReference type="ARBA" id="ARBA00022603"/>
    </source>
</evidence>
<gene>
    <name evidence="3" type="ordered locus">Dacet_3016</name>
</gene>
<dbReference type="GO" id="GO:0003676">
    <property type="term" value="F:nucleic acid binding"/>
    <property type="evidence" value="ECO:0007669"/>
    <property type="project" value="InterPro"/>
</dbReference>
<dbReference type="OrthoDB" id="9803017at2"/>
<dbReference type="AlphaFoldDB" id="D4H762"/>